<dbReference type="GO" id="GO:0005634">
    <property type="term" value="C:nucleus"/>
    <property type="evidence" value="ECO:0007669"/>
    <property type="project" value="UniProtKB-SubCell"/>
</dbReference>
<evidence type="ECO:0000313" key="17">
    <source>
        <dbReference type="EMBL" id="KAA6407762.1"/>
    </source>
</evidence>
<dbReference type="OrthoDB" id="2099276at2759"/>
<comment type="function">
    <text evidence="14">Bifunctional DNA N-glycosylase with associated apurinic/apyrimidinic (AP) lyase function that catalyzes the first step in base excision repair (BER), the primary repair pathway for the repair of oxidative DNA damage. The DNA N-glycosylase activity releases the damaged DNA base from DNA by cleaving the N-glycosidic bond, leaving an AP site. The AP lyase activity cleaves the phosphodiester bond 3' to the AP site by a beta-elimination. Primarily recognizes and repairs oxidative base damage of pyrimidines.</text>
</comment>
<keyword evidence="2" id="KW-0004">4Fe-4S</keyword>
<comment type="caution">
    <text evidence="14">Lacks conserved residue(s) required for the propagation of feature annotation.</text>
</comment>
<dbReference type="GO" id="GO:0006289">
    <property type="term" value="P:nucleotide-excision repair"/>
    <property type="evidence" value="ECO:0007669"/>
    <property type="project" value="TreeGrafter"/>
</dbReference>
<dbReference type="Gene3D" id="1.10.1670.10">
    <property type="entry name" value="Helix-hairpin-Helix base-excision DNA repair enzymes (C-terminal)"/>
    <property type="match status" value="1"/>
</dbReference>
<dbReference type="InterPro" id="IPR000445">
    <property type="entry name" value="HhH_motif"/>
</dbReference>
<keyword evidence="11 14" id="KW-0456">Lyase</keyword>
<keyword evidence="13 14" id="KW-0326">Glycosidase</keyword>
<keyword evidence="8" id="KW-0411">Iron-sulfur</keyword>
<reference evidence="17 18" key="1">
    <citation type="submission" date="2019-09" db="EMBL/GenBank/DDBJ databases">
        <title>The hologenome of the rock-dwelling lichen Lasallia pustulata.</title>
        <authorList>
            <person name="Greshake Tzovaras B."/>
            <person name="Segers F."/>
            <person name="Bicker A."/>
            <person name="Dal Grande F."/>
            <person name="Otte J."/>
            <person name="Hankeln T."/>
            <person name="Schmitt I."/>
            <person name="Ebersberger I."/>
        </authorList>
    </citation>
    <scope>NUCLEOTIDE SEQUENCE [LARGE SCALE GENOMIC DNA]</scope>
    <source>
        <strain evidence="17">A1-1</strain>
    </source>
</reference>
<evidence type="ECO:0000256" key="1">
    <source>
        <dbReference type="ARBA" id="ARBA00008343"/>
    </source>
</evidence>
<feature type="domain" description="HhH-GPD" evidence="16">
    <location>
        <begin position="198"/>
        <end position="350"/>
    </location>
</feature>
<evidence type="ECO:0000256" key="2">
    <source>
        <dbReference type="ARBA" id="ARBA00022485"/>
    </source>
</evidence>
<evidence type="ECO:0000256" key="8">
    <source>
        <dbReference type="ARBA" id="ARBA00023014"/>
    </source>
</evidence>
<dbReference type="GO" id="GO:0006285">
    <property type="term" value="P:base-excision repair, AP site formation"/>
    <property type="evidence" value="ECO:0007669"/>
    <property type="project" value="UniProtKB-UniRule"/>
</dbReference>
<evidence type="ECO:0000256" key="10">
    <source>
        <dbReference type="ARBA" id="ARBA00023204"/>
    </source>
</evidence>
<gene>
    <name evidence="14" type="primary">NTH1</name>
    <name evidence="17" type="ORF">FRX48_08600</name>
</gene>
<proteinExistence type="inferred from homology"/>
<evidence type="ECO:0000256" key="9">
    <source>
        <dbReference type="ARBA" id="ARBA00023128"/>
    </source>
</evidence>
<dbReference type="HAMAP" id="MF_03183">
    <property type="entry name" value="Endonuclease_III_Nth"/>
    <property type="match status" value="1"/>
</dbReference>
<dbReference type="InterPro" id="IPR030841">
    <property type="entry name" value="NTH1"/>
</dbReference>
<dbReference type="PANTHER" id="PTHR43286:SF1">
    <property type="entry name" value="ENDONUCLEASE III-LIKE PROTEIN 1"/>
    <property type="match status" value="1"/>
</dbReference>
<keyword evidence="6" id="KW-0809">Transit peptide</keyword>
<evidence type="ECO:0000256" key="13">
    <source>
        <dbReference type="ARBA" id="ARBA00023295"/>
    </source>
</evidence>
<dbReference type="GO" id="GO:0140078">
    <property type="term" value="F:class I DNA-(apurinic or apyrimidinic site) endonuclease activity"/>
    <property type="evidence" value="ECO:0007669"/>
    <property type="project" value="UniProtKB-EC"/>
</dbReference>
<feature type="region of interest" description="Disordered" evidence="15">
    <location>
        <begin position="75"/>
        <end position="106"/>
    </location>
</feature>
<protein>
    <recommendedName>
        <fullName evidence="14">Endonuclease III homolog</fullName>
        <ecNumber evidence="14">3.2.2.-</ecNumber>
        <ecNumber evidence="14">4.2.99.18</ecNumber>
    </recommendedName>
    <alternativeName>
        <fullName evidence="14">Bifunctional DNA N-glycosylase/DNA-(apurinic or apyrimidinic site) lyase</fullName>
        <shortName evidence="14">DNA glycosylase/AP lyase</shortName>
    </alternativeName>
</protein>
<evidence type="ECO:0000256" key="4">
    <source>
        <dbReference type="ARBA" id="ARBA00022763"/>
    </source>
</evidence>
<dbReference type="Gene3D" id="1.10.340.30">
    <property type="entry name" value="Hypothetical protein, domain 2"/>
    <property type="match status" value="1"/>
</dbReference>
<evidence type="ECO:0000313" key="18">
    <source>
        <dbReference type="Proteomes" id="UP000324767"/>
    </source>
</evidence>
<evidence type="ECO:0000256" key="6">
    <source>
        <dbReference type="ARBA" id="ARBA00022946"/>
    </source>
</evidence>
<dbReference type="Pfam" id="PF00633">
    <property type="entry name" value="HHH"/>
    <property type="match status" value="1"/>
</dbReference>
<keyword evidence="3" id="KW-0479">Metal-binding</keyword>
<keyword evidence="10 14" id="KW-0234">DNA repair</keyword>
<dbReference type="GO" id="GO:0051539">
    <property type="term" value="F:4 iron, 4 sulfur cluster binding"/>
    <property type="evidence" value="ECO:0007669"/>
    <property type="project" value="UniProtKB-KW"/>
</dbReference>
<dbReference type="GO" id="GO:0005739">
    <property type="term" value="C:mitochondrion"/>
    <property type="evidence" value="ECO:0007669"/>
    <property type="project" value="UniProtKB-SubCell"/>
</dbReference>
<keyword evidence="5 14" id="KW-0378">Hydrolase</keyword>
<dbReference type="EC" id="3.2.2.-" evidence="14"/>
<sequence length="433" mass="47806">MRTSRVFQETAKVAKTFSPSTTSTRRQTRSFAASLSADAANGSLKTDLAVKAKREDSSDDESSLSSALSVEIRDIEDALHSSTPRKRKRGAHTPATTVTSISSTATDRLTARKVGIKLKKVGSGKPKKVRPQPAKSIVEENGEVEIHPPDKWEEIYSAVTEMRKGVSAPVDTMGCETLAEEHASPRDKRFQTLIALMLSSQTRDTKTAVAMRRLQTELPPPGLTLENILEVDPERLKELICAVGFYNSKTRFIKATAEILRDKFNHDIPDTIEGLISLPGVGPKMGYLCLSAAWGRNEGIGVDVHVHRITNLWGWHKTKVPEATRAALESWLPKEKWHDINRLLVGFGQTICLPVRRKCGNCTLSENGLCPSAVIERKFRVKRVKKEGMAKVKNRDGDVTVEVDYDNALGQAYQYQPLQGALSIINPGMQAHS</sequence>
<evidence type="ECO:0000256" key="15">
    <source>
        <dbReference type="SAM" id="MobiDB-lite"/>
    </source>
</evidence>
<evidence type="ECO:0000259" key="16">
    <source>
        <dbReference type="SMART" id="SM00478"/>
    </source>
</evidence>
<comment type="catalytic activity">
    <reaction evidence="14">
        <text>2'-deoxyribonucleotide-(2'-deoxyribose 5'-phosphate)-2'-deoxyribonucleotide-DNA = a 3'-end 2'-deoxyribonucleotide-(2,3-dehydro-2,3-deoxyribose 5'-phosphate)-DNA + a 5'-end 5'-phospho-2'-deoxyribonucleoside-DNA + H(+)</text>
        <dbReference type="Rhea" id="RHEA:66592"/>
        <dbReference type="Rhea" id="RHEA-COMP:13180"/>
        <dbReference type="Rhea" id="RHEA-COMP:16897"/>
        <dbReference type="Rhea" id="RHEA-COMP:17067"/>
        <dbReference type="ChEBI" id="CHEBI:15378"/>
        <dbReference type="ChEBI" id="CHEBI:136412"/>
        <dbReference type="ChEBI" id="CHEBI:157695"/>
        <dbReference type="ChEBI" id="CHEBI:167181"/>
        <dbReference type="EC" id="4.2.99.18"/>
    </reaction>
</comment>
<dbReference type="FunFam" id="1.10.340.30:FF:000014">
    <property type="entry name" value="Endonuclease III homolog"/>
    <property type="match status" value="1"/>
</dbReference>
<keyword evidence="9 14" id="KW-0496">Mitochondrion</keyword>
<dbReference type="SUPFAM" id="SSF48150">
    <property type="entry name" value="DNA-glycosylase"/>
    <property type="match status" value="1"/>
</dbReference>
<dbReference type="SMART" id="SM00478">
    <property type="entry name" value="ENDO3c"/>
    <property type="match status" value="1"/>
</dbReference>
<dbReference type="EMBL" id="VXIT01000016">
    <property type="protein sequence ID" value="KAA6407762.1"/>
    <property type="molecule type" value="Genomic_DNA"/>
</dbReference>
<evidence type="ECO:0000256" key="11">
    <source>
        <dbReference type="ARBA" id="ARBA00023239"/>
    </source>
</evidence>
<dbReference type="GO" id="GO:0046872">
    <property type="term" value="F:metal ion binding"/>
    <property type="evidence" value="ECO:0007669"/>
    <property type="project" value="UniProtKB-KW"/>
</dbReference>
<dbReference type="GO" id="GO:0000703">
    <property type="term" value="F:oxidized pyrimidine nucleobase lesion DNA N-glycosylase activity"/>
    <property type="evidence" value="ECO:0007669"/>
    <property type="project" value="UniProtKB-UniRule"/>
</dbReference>
<dbReference type="EC" id="4.2.99.18" evidence="14"/>
<organism evidence="17 18">
    <name type="scientific">Lasallia pustulata</name>
    <dbReference type="NCBI Taxonomy" id="136370"/>
    <lineage>
        <taxon>Eukaryota</taxon>
        <taxon>Fungi</taxon>
        <taxon>Dikarya</taxon>
        <taxon>Ascomycota</taxon>
        <taxon>Pezizomycotina</taxon>
        <taxon>Lecanoromycetes</taxon>
        <taxon>OSLEUM clade</taxon>
        <taxon>Umbilicariomycetidae</taxon>
        <taxon>Umbilicariales</taxon>
        <taxon>Umbilicariaceae</taxon>
        <taxon>Lasallia</taxon>
    </lineage>
</organism>
<name>A0A5M8PGB8_9LECA</name>
<dbReference type="CDD" id="cd00056">
    <property type="entry name" value="ENDO3c"/>
    <property type="match status" value="1"/>
</dbReference>
<comment type="subcellular location">
    <subcellularLocation>
        <location evidence="14">Nucleus</location>
    </subcellularLocation>
    <subcellularLocation>
        <location evidence="14">Mitochondrion</location>
    </subcellularLocation>
</comment>
<comment type="caution">
    <text evidence="17">The sequence shown here is derived from an EMBL/GenBank/DDBJ whole genome shotgun (WGS) entry which is preliminary data.</text>
</comment>
<dbReference type="FunFam" id="1.10.1670.10:FF:000027">
    <property type="entry name" value="Endonuclease III homolog"/>
    <property type="match status" value="1"/>
</dbReference>
<evidence type="ECO:0000256" key="5">
    <source>
        <dbReference type="ARBA" id="ARBA00022801"/>
    </source>
</evidence>
<keyword evidence="7" id="KW-0408">Iron</keyword>
<dbReference type="GO" id="GO:0003677">
    <property type="term" value="F:DNA binding"/>
    <property type="evidence" value="ECO:0007669"/>
    <property type="project" value="UniProtKB-UniRule"/>
</dbReference>
<keyword evidence="12 14" id="KW-0539">Nucleus</keyword>
<feature type="compositionally biased region" description="Low complexity" evidence="15">
    <location>
        <begin position="93"/>
        <end position="106"/>
    </location>
</feature>
<evidence type="ECO:0000256" key="7">
    <source>
        <dbReference type="ARBA" id="ARBA00023004"/>
    </source>
</evidence>
<comment type="similarity">
    <text evidence="1 14">Belongs to the Nth/MutY family.</text>
</comment>
<dbReference type="InterPro" id="IPR023170">
    <property type="entry name" value="HhH_base_excis_C"/>
</dbReference>
<dbReference type="InterPro" id="IPR011257">
    <property type="entry name" value="DNA_glycosylase"/>
</dbReference>
<evidence type="ECO:0000256" key="14">
    <source>
        <dbReference type="HAMAP-Rule" id="MF_03183"/>
    </source>
</evidence>
<dbReference type="Proteomes" id="UP000324767">
    <property type="component" value="Unassembled WGS sequence"/>
</dbReference>
<keyword evidence="4 14" id="KW-0227">DNA damage</keyword>
<dbReference type="Pfam" id="PF00730">
    <property type="entry name" value="HhH-GPD"/>
    <property type="match status" value="1"/>
</dbReference>
<evidence type="ECO:0000256" key="12">
    <source>
        <dbReference type="ARBA" id="ARBA00023242"/>
    </source>
</evidence>
<evidence type="ECO:0000256" key="3">
    <source>
        <dbReference type="ARBA" id="ARBA00022723"/>
    </source>
</evidence>
<dbReference type="InterPro" id="IPR003265">
    <property type="entry name" value="HhH-GPD_domain"/>
</dbReference>
<accession>A0A5M8PGB8</accession>
<dbReference type="PANTHER" id="PTHR43286">
    <property type="entry name" value="ENDONUCLEASE III-LIKE PROTEIN 1"/>
    <property type="match status" value="1"/>
</dbReference>
<dbReference type="AlphaFoldDB" id="A0A5M8PGB8"/>